<organism evidence="2 3">
    <name type="scientific">Pseudocercospora eumusae</name>
    <dbReference type="NCBI Taxonomy" id="321146"/>
    <lineage>
        <taxon>Eukaryota</taxon>
        <taxon>Fungi</taxon>
        <taxon>Dikarya</taxon>
        <taxon>Ascomycota</taxon>
        <taxon>Pezizomycotina</taxon>
        <taxon>Dothideomycetes</taxon>
        <taxon>Dothideomycetidae</taxon>
        <taxon>Mycosphaerellales</taxon>
        <taxon>Mycosphaerellaceae</taxon>
        <taxon>Pseudocercospora</taxon>
    </lineage>
</organism>
<protein>
    <submittedName>
        <fullName evidence="2">Uncharacterized protein</fullName>
    </submittedName>
</protein>
<reference evidence="2 3" key="1">
    <citation type="submission" date="2015-07" db="EMBL/GenBank/DDBJ databases">
        <title>Comparative genomics of the Sigatoka disease complex on banana suggests a link between parallel evolutionary changes in Pseudocercospora fijiensis and Pseudocercospora eumusae and increased virulence on the banana host.</title>
        <authorList>
            <person name="Chang T.-C."/>
            <person name="Salvucci A."/>
            <person name="Crous P.W."/>
            <person name="Stergiopoulos I."/>
        </authorList>
    </citation>
    <scope>NUCLEOTIDE SEQUENCE [LARGE SCALE GENOMIC DNA]</scope>
    <source>
        <strain evidence="2 3">CBS 114824</strain>
    </source>
</reference>
<feature type="region of interest" description="Disordered" evidence="1">
    <location>
        <begin position="1"/>
        <end position="24"/>
    </location>
</feature>
<evidence type="ECO:0000313" key="3">
    <source>
        <dbReference type="Proteomes" id="UP000070133"/>
    </source>
</evidence>
<accession>A0A139HRF8</accession>
<dbReference type="Proteomes" id="UP000070133">
    <property type="component" value="Unassembled WGS sequence"/>
</dbReference>
<name>A0A139HRF8_9PEZI</name>
<keyword evidence="3" id="KW-1185">Reference proteome</keyword>
<proteinExistence type="predicted"/>
<dbReference type="AlphaFoldDB" id="A0A139HRF8"/>
<dbReference type="EMBL" id="LFZN01000016">
    <property type="protein sequence ID" value="KXT04997.1"/>
    <property type="molecule type" value="Genomic_DNA"/>
</dbReference>
<gene>
    <name evidence="2" type="ORF">AC578_10353</name>
</gene>
<evidence type="ECO:0000313" key="2">
    <source>
        <dbReference type="EMBL" id="KXT04997.1"/>
    </source>
</evidence>
<comment type="caution">
    <text evidence="2">The sequence shown here is derived from an EMBL/GenBank/DDBJ whole genome shotgun (WGS) entry which is preliminary data.</text>
</comment>
<evidence type="ECO:0000256" key="1">
    <source>
        <dbReference type="SAM" id="MobiDB-lite"/>
    </source>
</evidence>
<sequence>MERDRQGKSRAGRRPQPAKSNEVEAGRCDGRFGEVYRGRDVHVVAASRLPEPVAVIEAYVASHRFAIFFAKLTIDQEQRRARTVIGGEFEGVPLGDQAVPCKIRIDFVAHLHEAEWLFFSPGFKSKSDDGAELDEVDVKAKVMK</sequence>